<reference evidence="6 7" key="1">
    <citation type="submission" date="2020-08" db="EMBL/GenBank/DDBJ databases">
        <title>Genomic Encyclopedia of Type Strains, Phase IV (KMG-IV): sequencing the most valuable type-strain genomes for metagenomic binning, comparative biology and taxonomic classification.</title>
        <authorList>
            <person name="Goeker M."/>
        </authorList>
    </citation>
    <scope>NUCLEOTIDE SEQUENCE [LARGE SCALE GENOMIC DNA]</scope>
    <source>
        <strain evidence="6 7">DSM 101806</strain>
    </source>
</reference>
<dbReference type="Pfam" id="PF00440">
    <property type="entry name" value="TetR_N"/>
    <property type="match status" value="2"/>
</dbReference>
<dbReference type="InterPro" id="IPR009057">
    <property type="entry name" value="Homeodomain-like_sf"/>
</dbReference>
<dbReference type="PANTHER" id="PTHR30055">
    <property type="entry name" value="HTH-TYPE TRANSCRIPTIONAL REGULATOR RUTR"/>
    <property type="match status" value="1"/>
</dbReference>
<dbReference type="AlphaFoldDB" id="A0A7W6JTZ5"/>
<evidence type="ECO:0000256" key="3">
    <source>
        <dbReference type="ARBA" id="ARBA00023163"/>
    </source>
</evidence>
<evidence type="ECO:0000313" key="7">
    <source>
        <dbReference type="Proteomes" id="UP000557392"/>
    </source>
</evidence>
<evidence type="ECO:0000313" key="6">
    <source>
        <dbReference type="EMBL" id="MBB4099513.1"/>
    </source>
</evidence>
<keyword evidence="3" id="KW-0804">Transcription</keyword>
<gene>
    <name evidence="6" type="ORF">GGR46_003085</name>
</gene>
<sequence>MTRRSDCYRRAAVSLNRSIAPLGISVDAIVDKALDLIASGGLAELTLRPLAMGLGVSVPVISARMGSKEQLLEGVTKAAHRRDLAFFARWRDLANAIGPMDAAMHAAMAELALRDWVTRERRQIILLIELVHDRALRPDRFQPLEDWLDDAGQFWAEMIFGDAALADLALGYMLDESGFSLGADDNPKYALLRSLCLQRFANGMFPAGSEAAADTITPLIGLLDPAVPPAAEEEDAKRQRIVRSAADLIVSQGIESVTHRSVALAAGVPASTVVYHFGARPALVVAGLHAVIARFHKRRGDIPADRGGAPPNDTSIQDLIKATSMIALASTREPSLLPYAIDMRRRRGENWRVDDMAPMGIGTGAGFDRTAAQVLSIAAFGMGMVGMARKTAERDHYRRAFTAFEAWRIRSSG</sequence>
<proteinExistence type="predicted"/>
<organism evidence="6 7">
    <name type="scientific">Sphingomonas kyeonggiensis</name>
    <dbReference type="NCBI Taxonomy" id="1268553"/>
    <lineage>
        <taxon>Bacteria</taxon>
        <taxon>Pseudomonadati</taxon>
        <taxon>Pseudomonadota</taxon>
        <taxon>Alphaproteobacteria</taxon>
        <taxon>Sphingomonadales</taxon>
        <taxon>Sphingomonadaceae</taxon>
        <taxon>Sphingomonas</taxon>
    </lineage>
</organism>
<comment type="caution">
    <text evidence="6">The sequence shown here is derived from an EMBL/GenBank/DDBJ whole genome shotgun (WGS) entry which is preliminary data.</text>
</comment>
<accession>A0A7W6JTZ5</accession>
<dbReference type="InterPro" id="IPR001647">
    <property type="entry name" value="HTH_TetR"/>
</dbReference>
<dbReference type="Gene3D" id="1.10.357.10">
    <property type="entry name" value="Tetracycline Repressor, domain 2"/>
    <property type="match status" value="2"/>
</dbReference>
<evidence type="ECO:0000256" key="1">
    <source>
        <dbReference type="ARBA" id="ARBA00023015"/>
    </source>
</evidence>
<dbReference type="Proteomes" id="UP000557392">
    <property type="component" value="Unassembled WGS sequence"/>
</dbReference>
<feature type="DNA-binding region" description="H-T-H motif" evidence="4">
    <location>
        <begin position="258"/>
        <end position="277"/>
    </location>
</feature>
<dbReference type="SUPFAM" id="SSF46689">
    <property type="entry name" value="Homeodomain-like"/>
    <property type="match status" value="2"/>
</dbReference>
<name>A0A7W6JTZ5_9SPHN</name>
<dbReference type="RefSeq" id="WP_183998908.1">
    <property type="nucleotide sequence ID" value="NZ_JACIEH010000003.1"/>
</dbReference>
<evidence type="ECO:0000256" key="4">
    <source>
        <dbReference type="PROSITE-ProRule" id="PRU00335"/>
    </source>
</evidence>
<keyword evidence="7" id="KW-1185">Reference proteome</keyword>
<dbReference type="GO" id="GO:0000976">
    <property type="term" value="F:transcription cis-regulatory region binding"/>
    <property type="evidence" value="ECO:0007669"/>
    <property type="project" value="TreeGrafter"/>
</dbReference>
<keyword evidence="1" id="KW-0805">Transcription regulation</keyword>
<dbReference type="InterPro" id="IPR050109">
    <property type="entry name" value="HTH-type_TetR-like_transc_reg"/>
</dbReference>
<dbReference type="PANTHER" id="PTHR30055:SF234">
    <property type="entry name" value="HTH-TYPE TRANSCRIPTIONAL REGULATOR BETI"/>
    <property type="match status" value="1"/>
</dbReference>
<dbReference type="PROSITE" id="PS50977">
    <property type="entry name" value="HTH_TETR_2"/>
    <property type="match status" value="1"/>
</dbReference>
<feature type="domain" description="HTH tetR-type" evidence="5">
    <location>
        <begin position="235"/>
        <end position="295"/>
    </location>
</feature>
<dbReference type="GO" id="GO:0003700">
    <property type="term" value="F:DNA-binding transcription factor activity"/>
    <property type="evidence" value="ECO:0007669"/>
    <property type="project" value="TreeGrafter"/>
</dbReference>
<protein>
    <submittedName>
        <fullName evidence="6">AcrR family transcriptional regulator</fullName>
    </submittedName>
</protein>
<evidence type="ECO:0000256" key="2">
    <source>
        <dbReference type="ARBA" id="ARBA00023125"/>
    </source>
</evidence>
<evidence type="ECO:0000259" key="5">
    <source>
        <dbReference type="PROSITE" id="PS50977"/>
    </source>
</evidence>
<keyword evidence="2 4" id="KW-0238">DNA-binding</keyword>
<dbReference type="EMBL" id="JACIEH010000003">
    <property type="protein sequence ID" value="MBB4099513.1"/>
    <property type="molecule type" value="Genomic_DNA"/>
</dbReference>